<evidence type="ECO:0000256" key="1">
    <source>
        <dbReference type="ARBA" id="ARBA00023015"/>
    </source>
</evidence>
<sequence length="306" mass="35045">MVLILRYTADLLEMRSFKRFETELAHLGFTHFKPLAPLRPWVQRYFHLRVATDLPQNIEQTFYPDGGTSLHFYFPTPTQSLTQTISSDEPKVLFHCGQSRHSHAFLPGIELLIVRFHPGGAFHLLGIELQDIKSTTSVTAIDATQLQLTGLDQLLSQLAQTNQPARRIALLEHWLLQLNQRQFTAALSRHECARIGLVQASLPKLIQTQASLEDFYGQLPLSRRQFERRFKQETGLSPAQLLQLNRVKVARNLLSQSPNLSLVQVAFDCGFYDQAHLHQHFVRVTQQTPGQYKKRKMSQISNPTSR</sequence>
<dbReference type="PANTHER" id="PTHR46796:SF13">
    <property type="entry name" value="HTH-TYPE TRANSCRIPTIONAL ACTIVATOR RHAS"/>
    <property type="match status" value="1"/>
</dbReference>
<evidence type="ECO:0000313" key="5">
    <source>
        <dbReference type="EMBL" id="MEM6248305.1"/>
    </source>
</evidence>
<dbReference type="EMBL" id="JBCHKU010000007">
    <property type="protein sequence ID" value="MEM6248305.1"/>
    <property type="molecule type" value="Genomic_DNA"/>
</dbReference>
<evidence type="ECO:0000313" key="6">
    <source>
        <dbReference type="Proteomes" id="UP001489333"/>
    </source>
</evidence>
<keyword evidence="2" id="KW-0238">DNA-binding</keyword>
<proteinExistence type="predicted"/>
<dbReference type="Gene3D" id="1.10.10.60">
    <property type="entry name" value="Homeodomain-like"/>
    <property type="match status" value="1"/>
</dbReference>
<evidence type="ECO:0000256" key="2">
    <source>
        <dbReference type="ARBA" id="ARBA00023125"/>
    </source>
</evidence>
<dbReference type="InterPro" id="IPR046532">
    <property type="entry name" value="DUF6597"/>
</dbReference>
<comment type="caution">
    <text evidence="5">The sequence shown here is derived from an EMBL/GenBank/DDBJ whole genome shotgun (WGS) entry which is preliminary data.</text>
</comment>
<gene>
    <name evidence="5" type="ORF">AAGS29_06735</name>
</gene>
<dbReference type="SUPFAM" id="SSF46689">
    <property type="entry name" value="Homeodomain-like"/>
    <property type="match status" value="1"/>
</dbReference>
<feature type="domain" description="HTH araC/xylS-type" evidence="4">
    <location>
        <begin position="196"/>
        <end position="295"/>
    </location>
</feature>
<keyword evidence="6" id="KW-1185">Reference proteome</keyword>
<accession>A0ABU9UPX4</accession>
<dbReference type="SMART" id="SM00342">
    <property type="entry name" value="HTH_ARAC"/>
    <property type="match status" value="1"/>
</dbReference>
<dbReference type="PANTHER" id="PTHR46796">
    <property type="entry name" value="HTH-TYPE TRANSCRIPTIONAL ACTIVATOR RHAS-RELATED"/>
    <property type="match status" value="1"/>
</dbReference>
<name>A0ABU9UPX4_9GAMM</name>
<protein>
    <submittedName>
        <fullName evidence="5">Helix-turn-helix domain-containing protein</fullName>
    </submittedName>
</protein>
<dbReference type="PROSITE" id="PS00041">
    <property type="entry name" value="HTH_ARAC_FAMILY_1"/>
    <property type="match status" value="1"/>
</dbReference>
<dbReference type="Pfam" id="PF12833">
    <property type="entry name" value="HTH_18"/>
    <property type="match status" value="1"/>
</dbReference>
<dbReference type="PROSITE" id="PS01124">
    <property type="entry name" value="HTH_ARAC_FAMILY_2"/>
    <property type="match status" value="1"/>
</dbReference>
<keyword evidence="3" id="KW-0804">Transcription</keyword>
<dbReference type="Proteomes" id="UP001489333">
    <property type="component" value="Unassembled WGS sequence"/>
</dbReference>
<evidence type="ECO:0000256" key="3">
    <source>
        <dbReference type="ARBA" id="ARBA00023163"/>
    </source>
</evidence>
<evidence type="ECO:0000259" key="4">
    <source>
        <dbReference type="PROSITE" id="PS01124"/>
    </source>
</evidence>
<keyword evidence="1" id="KW-0805">Transcription regulation</keyword>
<dbReference type="InterPro" id="IPR018060">
    <property type="entry name" value="HTH_AraC"/>
</dbReference>
<dbReference type="InterPro" id="IPR018062">
    <property type="entry name" value="HTH_AraC-typ_CS"/>
</dbReference>
<dbReference type="RefSeq" id="WP_311906016.1">
    <property type="nucleotide sequence ID" value="NZ_JAUOEV010000011.1"/>
</dbReference>
<dbReference type="InterPro" id="IPR009057">
    <property type="entry name" value="Homeodomain-like_sf"/>
</dbReference>
<dbReference type="Pfam" id="PF20240">
    <property type="entry name" value="DUF6597"/>
    <property type="match status" value="1"/>
</dbReference>
<dbReference type="InterPro" id="IPR050204">
    <property type="entry name" value="AraC_XylS_family_regulators"/>
</dbReference>
<reference evidence="5 6" key="1">
    <citation type="submission" date="2024-04" db="EMBL/GenBank/DDBJ databases">
        <title>Novel Shewanella species isolated from Baltic Sea sediments.</title>
        <authorList>
            <person name="Martin-Rodriguez A.J."/>
            <person name="Fernandez-Juarez V."/>
            <person name="Valeriano V.D."/>
            <person name="Mihindukulasooriya I."/>
            <person name="Ceresnova L."/>
            <person name="Joffre E."/>
            <person name="Jensie-Markopoulos S."/>
            <person name="Moore E.R.B."/>
            <person name="Sjoling A."/>
        </authorList>
    </citation>
    <scope>NUCLEOTIDE SEQUENCE [LARGE SCALE GENOMIC DNA]</scope>
    <source>
        <strain evidence="5 6">VAX-SP0-0CM-1</strain>
    </source>
</reference>
<organism evidence="5 6">
    <name type="scientific">Shewanella vaxholmensis</name>
    <dbReference type="NCBI Taxonomy" id="3063535"/>
    <lineage>
        <taxon>Bacteria</taxon>
        <taxon>Pseudomonadati</taxon>
        <taxon>Pseudomonadota</taxon>
        <taxon>Gammaproteobacteria</taxon>
        <taxon>Alteromonadales</taxon>
        <taxon>Shewanellaceae</taxon>
        <taxon>Shewanella</taxon>
    </lineage>
</organism>